<dbReference type="SUPFAM" id="SSF46785">
    <property type="entry name" value="Winged helix' DNA-binding domain"/>
    <property type="match status" value="1"/>
</dbReference>
<dbReference type="PANTHER" id="PTHR33238:SF7">
    <property type="entry name" value="IRON-DEPENDENT TRANSCRIPTIONAL REGULATOR"/>
    <property type="match status" value="1"/>
</dbReference>
<dbReference type="Pfam" id="PF02742">
    <property type="entry name" value="Fe_dep_repr_C"/>
    <property type="match status" value="1"/>
</dbReference>
<keyword evidence="4" id="KW-0804">Transcription</keyword>
<evidence type="ECO:0000313" key="6">
    <source>
        <dbReference type="EMBL" id="SDI42954.1"/>
    </source>
</evidence>
<dbReference type="GO" id="GO:0046914">
    <property type="term" value="F:transition metal ion binding"/>
    <property type="evidence" value="ECO:0007669"/>
    <property type="project" value="InterPro"/>
</dbReference>
<evidence type="ECO:0000259" key="5">
    <source>
        <dbReference type="PROSITE" id="PS50944"/>
    </source>
</evidence>
<keyword evidence="2" id="KW-0805">Transcription regulation</keyword>
<evidence type="ECO:0000313" key="7">
    <source>
        <dbReference type="Proteomes" id="UP000183255"/>
    </source>
</evidence>
<dbReference type="Gene3D" id="1.10.10.10">
    <property type="entry name" value="Winged helix-like DNA-binding domain superfamily/Winged helix DNA-binding domain"/>
    <property type="match status" value="1"/>
</dbReference>
<name>A0A1G8KHS1_9CLOT</name>
<dbReference type="InterPro" id="IPR036390">
    <property type="entry name" value="WH_DNA-bd_sf"/>
</dbReference>
<dbReference type="PROSITE" id="PS50944">
    <property type="entry name" value="HTH_DTXR"/>
    <property type="match status" value="1"/>
</dbReference>
<protein>
    <submittedName>
        <fullName evidence="6">Mn-dependent transcriptional regulator, DtxR family</fullName>
    </submittedName>
</protein>
<dbReference type="Pfam" id="PF01325">
    <property type="entry name" value="Fe_dep_repress"/>
    <property type="match status" value="1"/>
</dbReference>
<dbReference type="PANTHER" id="PTHR33238">
    <property type="entry name" value="IRON (METAL) DEPENDENT REPRESSOR, DTXR FAMILY"/>
    <property type="match status" value="1"/>
</dbReference>
<reference evidence="6 7" key="1">
    <citation type="submission" date="2016-10" db="EMBL/GenBank/DDBJ databases">
        <authorList>
            <person name="de Groot N.N."/>
        </authorList>
    </citation>
    <scope>NUCLEOTIDE SEQUENCE [LARGE SCALE GENOMIC DNA]</scope>
    <source>
        <strain evidence="6 7">CGMCC 1.5058</strain>
    </source>
</reference>
<dbReference type="AlphaFoldDB" id="A0A1G8KHS1"/>
<comment type="similarity">
    <text evidence="1">Belongs to the DtxR/MntR family.</text>
</comment>
<dbReference type="InterPro" id="IPR001367">
    <property type="entry name" value="Fe_dep_repressor"/>
</dbReference>
<dbReference type="InterPro" id="IPR022687">
    <property type="entry name" value="HTH_DTXR"/>
</dbReference>
<feature type="domain" description="HTH dtxR-type" evidence="5">
    <location>
        <begin position="3"/>
        <end position="64"/>
    </location>
</feature>
<dbReference type="Proteomes" id="UP000183255">
    <property type="component" value="Unassembled WGS sequence"/>
</dbReference>
<keyword evidence="3" id="KW-0238">DNA-binding</keyword>
<dbReference type="InterPro" id="IPR036421">
    <property type="entry name" value="Fe_dep_repressor_sf"/>
</dbReference>
<evidence type="ECO:0000256" key="2">
    <source>
        <dbReference type="ARBA" id="ARBA00023015"/>
    </source>
</evidence>
<evidence type="ECO:0000256" key="1">
    <source>
        <dbReference type="ARBA" id="ARBA00007871"/>
    </source>
</evidence>
<accession>A0A1G8KHS1</accession>
<dbReference type="RefSeq" id="WP_031577867.1">
    <property type="nucleotide sequence ID" value="NZ_DAMANS010000020.1"/>
</dbReference>
<dbReference type="GO" id="GO:0003677">
    <property type="term" value="F:DNA binding"/>
    <property type="evidence" value="ECO:0007669"/>
    <property type="project" value="UniProtKB-KW"/>
</dbReference>
<evidence type="ECO:0000256" key="4">
    <source>
        <dbReference type="ARBA" id="ARBA00023163"/>
    </source>
</evidence>
<dbReference type="SMART" id="SM00529">
    <property type="entry name" value="HTH_DTXR"/>
    <property type="match status" value="1"/>
</dbReference>
<proteinExistence type="inferred from homology"/>
<sequence length="129" mass="14708">MHLTESSEMYLATIMILEKELGHVRVVDVAEELEVTKPSVTKAMNHLMKEGYIHKELYGNITLTPEGIAVATEVVKKRAMIVSYLERSLGLSHDEAVKNACRMEHVISEEMLRSIKVYLQEEKHQVSKN</sequence>
<evidence type="ECO:0000256" key="3">
    <source>
        <dbReference type="ARBA" id="ARBA00023125"/>
    </source>
</evidence>
<organism evidence="6 7">
    <name type="scientific">Proteiniclasticum ruminis</name>
    <dbReference type="NCBI Taxonomy" id="398199"/>
    <lineage>
        <taxon>Bacteria</taxon>
        <taxon>Bacillati</taxon>
        <taxon>Bacillota</taxon>
        <taxon>Clostridia</taxon>
        <taxon>Eubacteriales</taxon>
        <taxon>Clostridiaceae</taxon>
        <taxon>Proteiniclasticum</taxon>
    </lineage>
</organism>
<dbReference type="GO" id="GO:0003700">
    <property type="term" value="F:DNA-binding transcription factor activity"/>
    <property type="evidence" value="ECO:0007669"/>
    <property type="project" value="InterPro"/>
</dbReference>
<gene>
    <name evidence="6" type="ORF">SAMN05421804_102322</name>
</gene>
<dbReference type="InterPro" id="IPR022689">
    <property type="entry name" value="Iron_dep_repressor"/>
</dbReference>
<dbReference type="EMBL" id="FNDZ01000002">
    <property type="protein sequence ID" value="SDI42954.1"/>
    <property type="molecule type" value="Genomic_DNA"/>
</dbReference>
<dbReference type="SUPFAM" id="SSF47979">
    <property type="entry name" value="Iron-dependent repressor protein, dimerization domain"/>
    <property type="match status" value="1"/>
</dbReference>
<dbReference type="InterPro" id="IPR036388">
    <property type="entry name" value="WH-like_DNA-bd_sf"/>
</dbReference>
<dbReference type="InterPro" id="IPR050536">
    <property type="entry name" value="DtxR_MntR_Metal-Reg"/>
</dbReference>
<dbReference type="Gene3D" id="1.10.60.10">
    <property type="entry name" value="Iron dependent repressor, metal binding and dimerisation domain"/>
    <property type="match status" value="1"/>
</dbReference>
<dbReference type="GO" id="GO:0046983">
    <property type="term" value="F:protein dimerization activity"/>
    <property type="evidence" value="ECO:0007669"/>
    <property type="project" value="InterPro"/>
</dbReference>